<accession>A0A7M1AZK8</accession>
<dbReference type="AlphaFoldDB" id="A0A7M1AZK8"/>
<protein>
    <submittedName>
        <fullName evidence="2">Uncharacterized protein</fullName>
    </submittedName>
</protein>
<sequence length="112" mass="12925">MYTIEIDKECSCFKKSGFENNMTFESREDMINKARVMECRMNQEFCMKHFFQAVDYGDKIIIHSTVRPVEDEDEDIEDARDLVQRSGVTIGFDASESTPNGKENCNTPSSDF</sequence>
<dbReference type="Proteomes" id="UP000593719">
    <property type="component" value="Chromosome"/>
</dbReference>
<organism evidence="2 3">
    <name type="scientific">Sulfurimonas sediminis</name>
    <dbReference type="NCBI Taxonomy" id="2590020"/>
    <lineage>
        <taxon>Bacteria</taxon>
        <taxon>Pseudomonadati</taxon>
        <taxon>Campylobacterota</taxon>
        <taxon>Epsilonproteobacteria</taxon>
        <taxon>Campylobacterales</taxon>
        <taxon>Sulfurimonadaceae</taxon>
        <taxon>Sulfurimonas</taxon>
    </lineage>
</organism>
<evidence type="ECO:0000256" key="1">
    <source>
        <dbReference type="SAM" id="MobiDB-lite"/>
    </source>
</evidence>
<feature type="compositionally biased region" description="Polar residues" evidence="1">
    <location>
        <begin position="95"/>
        <end position="112"/>
    </location>
</feature>
<dbReference type="RefSeq" id="WP_193151204.1">
    <property type="nucleotide sequence ID" value="NZ_CP041235.1"/>
</dbReference>
<reference evidence="2 3" key="1">
    <citation type="submission" date="2019-06" db="EMBL/GenBank/DDBJ databases">
        <title>Sulfurimonas gotlandica sp. nov., a chemoautotrophic and psychrotolerant epsilonproteobacterium isolated from a pelagic redoxcline, and an emended description of the genus Sulfurimonas.</title>
        <authorList>
            <person name="Wang S."/>
            <person name="Jiang L."/>
            <person name="Shao Z."/>
        </authorList>
    </citation>
    <scope>NUCLEOTIDE SEQUENCE [LARGE SCALE GENOMIC DNA]</scope>
    <source>
        <strain evidence="2 3">S2-6</strain>
    </source>
</reference>
<dbReference type="KEGG" id="ssei:FJR45_02515"/>
<evidence type="ECO:0000313" key="3">
    <source>
        <dbReference type="Proteomes" id="UP000593719"/>
    </source>
</evidence>
<name>A0A7M1AZK8_9BACT</name>
<evidence type="ECO:0000313" key="2">
    <source>
        <dbReference type="EMBL" id="QOP42884.1"/>
    </source>
</evidence>
<proteinExistence type="predicted"/>
<dbReference type="EMBL" id="CP041235">
    <property type="protein sequence ID" value="QOP42884.1"/>
    <property type="molecule type" value="Genomic_DNA"/>
</dbReference>
<keyword evidence="3" id="KW-1185">Reference proteome</keyword>
<gene>
    <name evidence="2" type="ORF">FJR45_02515</name>
</gene>
<feature type="region of interest" description="Disordered" evidence="1">
    <location>
        <begin position="89"/>
        <end position="112"/>
    </location>
</feature>